<dbReference type="Gene3D" id="3.30.2020.10">
    <property type="entry name" value="NE0471-like N-terminal domain"/>
    <property type="match status" value="1"/>
</dbReference>
<name>A0A1W1HAK7_9BACT</name>
<evidence type="ECO:0000313" key="1">
    <source>
        <dbReference type="EMBL" id="SLM29408.1"/>
    </source>
</evidence>
<gene>
    <name evidence="1" type="ORF">MTBBW1_1790033</name>
</gene>
<sequence>MKYPTIKSVHIIDDNLLIVEFSNRESRKYDVTPLLNKKMFSELSNPAFFKNVKIDQGGYALIWNEDIDISEYEIWKNGTPI</sequence>
<evidence type="ECO:0008006" key="3">
    <source>
        <dbReference type="Google" id="ProtNLM"/>
    </source>
</evidence>
<keyword evidence="2" id="KW-1185">Reference proteome</keyword>
<reference evidence="1 2" key="1">
    <citation type="submission" date="2017-03" db="EMBL/GenBank/DDBJ databases">
        <authorList>
            <person name="Afonso C.L."/>
            <person name="Miller P.J."/>
            <person name="Scott M.A."/>
            <person name="Spackman E."/>
            <person name="Goraichik I."/>
            <person name="Dimitrov K.M."/>
            <person name="Suarez D.L."/>
            <person name="Swayne D.E."/>
        </authorList>
    </citation>
    <scope>NUCLEOTIDE SEQUENCE [LARGE SCALE GENOMIC DNA]</scope>
    <source>
        <strain evidence="1">PRJEB14757</strain>
    </source>
</reference>
<organism evidence="1 2">
    <name type="scientific">Desulfamplus magnetovallimortis</name>
    <dbReference type="NCBI Taxonomy" id="1246637"/>
    <lineage>
        <taxon>Bacteria</taxon>
        <taxon>Pseudomonadati</taxon>
        <taxon>Thermodesulfobacteriota</taxon>
        <taxon>Desulfobacteria</taxon>
        <taxon>Desulfobacterales</taxon>
        <taxon>Desulfobacteraceae</taxon>
        <taxon>Desulfamplus</taxon>
    </lineage>
</organism>
<dbReference type="RefSeq" id="WP_080806378.1">
    <property type="nucleotide sequence ID" value="NZ_LT828553.1"/>
</dbReference>
<dbReference type="Pfam" id="PF10387">
    <property type="entry name" value="DUF2442"/>
    <property type="match status" value="1"/>
</dbReference>
<dbReference type="STRING" id="1246637.MTBBW1_1790033"/>
<dbReference type="AlphaFoldDB" id="A0A1W1HAK7"/>
<dbReference type="InterPro" id="IPR036782">
    <property type="entry name" value="NE0471-like_N"/>
</dbReference>
<protein>
    <recommendedName>
        <fullName evidence="3">DUF2442 domain-containing protein</fullName>
    </recommendedName>
</protein>
<accession>A0A1W1HAK7</accession>
<proteinExistence type="predicted"/>
<dbReference type="Proteomes" id="UP000191931">
    <property type="component" value="Unassembled WGS sequence"/>
</dbReference>
<dbReference type="EMBL" id="FWEV01000089">
    <property type="protein sequence ID" value="SLM29408.1"/>
    <property type="molecule type" value="Genomic_DNA"/>
</dbReference>
<evidence type="ECO:0000313" key="2">
    <source>
        <dbReference type="Proteomes" id="UP000191931"/>
    </source>
</evidence>
<dbReference type="InterPro" id="IPR018841">
    <property type="entry name" value="DUF2442"/>
</dbReference>
<dbReference type="SUPFAM" id="SSF143880">
    <property type="entry name" value="NE0471 N-terminal domain-like"/>
    <property type="match status" value="1"/>
</dbReference>
<dbReference type="OrthoDB" id="427321at2"/>